<dbReference type="EMBL" id="BGPR01237158">
    <property type="protein sequence ID" value="GBL96839.1"/>
    <property type="molecule type" value="Genomic_DNA"/>
</dbReference>
<comment type="caution">
    <text evidence="1">The sequence shown here is derived from an EMBL/GenBank/DDBJ whole genome shotgun (WGS) entry which is preliminary data.</text>
</comment>
<organism evidence="1 2">
    <name type="scientific">Araneus ventricosus</name>
    <name type="common">Orbweaver spider</name>
    <name type="synonym">Epeira ventricosa</name>
    <dbReference type="NCBI Taxonomy" id="182803"/>
    <lineage>
        <taxon>Eukaryota</taxon>
        <taxon>Metazoa</taxon>
        <taxon>Ecdysozoa</taxon>
        <taxon>Arthropoda</taxon>
        <taxon>Chelicerata</taxon>
        <taxon>Arachnida</taxon>
        <taxon>Araneae</taxon>
        <taxon>Araneomorphae</taxon>
        <taxon>Entelegynae</taxon>
        <taxon>Araneoidea</taxon>
        <taxon>Araneidae</taxon>
        <taxon>Araneus</taxon>
    </lineage>
</organism>
<name>A0A4Y2BYF9_ARAVE</name>
<reference evidence="1 2" key="1">
    <citation type="journal article" date="2019" name="Sci. Rep.">
        <title>Orb-weaving spider Araneus ventricosus genome elucidates the spidroin gene catalogue.</title>
        <authorList>
            <person name="Kono N."/>
            <person name="Nakamura H."/>
            <person name="Ohtoshi R."/>
            <person name="Moran D.A.P."/>
            <person name="Shinohara A."/>
            <person name="Yoshida Y."/>
            <person name="Fujiwara M."/>
            <person name="Mori M."/>
            <person name="Tomita M."/>
            <person name="Arakawa K."/>
        </authorList>
    </citation>
    <scope>NUCLEOTIDE SEQUENCE [LARGE SCALE GENOMIC DNA]</scope>
</reference>
<dbReference type="Proteomes" id="UP000499080">
    <property type="component" value="Unassembled WGS sequence"/>
</dbReference>
<protein>
    <submittedName>
        <fullName evidence="1">Uncharacterized protein</fullName>
    </submittedName>
</protein>
<sequence>MSLLDESHWKKHGERYAKVITDDRGSSMRDREQCSSWRLWTSMSPIHRETLYASRGKSEFLMLRKNRQYKHRNGDDRVTSMFSDASKIGTVLL</sequence>
<accession>A0A4Y2BYF9</accession>
<keyword evidence="2" id="KW-1185">Reference proteome</keyword>
<dbReference type="AlphaFoldDB" id="A0A4Y2BYF9"/>
<proteinExistence type="predicted"/>
<evidence type="ECO:0000313" key="1">
    <source>
        <dbReference type="EMBL" id="GBL96839.1"/>
    </source>
</evidence>
<gene>
    <name evidence="1" type="ORF">AVEN_112929_1</name>
</gene>
<evidence type="ECO:0000313" key="2">
    <source>
        <dbReference type="Proteomes" id="UP000499080"/>
    </source>
</evidence>